<dbReference type="EMBL" id="CP010552">
    <property type="protein sequence ID" value="ALE52595.1"/>
    <property type="molecule type" value="Genomic_DNA"/>
</dbReference>
<feature type="transmembrane region" description="Helical" evidence="6">
    <location>
        <begin position="149"/>
        <end position="171"/>
    </location>
</feature>
<feature type="transmembrane region" description="Helical" evidence="6">
    <location>
        <begin position="71"/>
        <end position="88"/>
    </location>
</feature>
<sequence>MELLTLLSLMFATFVYAISPGPGIFAVLATSTRYGPIAALWLSIGHVIGDILYVSIAMFALTFLAQTIEQSMVFVKMFGATYLLYIGFQQYRSMGVSFKEDKSQKSIIHLLFSGFIVGGTNPKTIIYYLSFLPIFIDLNNLTLMTEVQVIVVVGVTVLLVLSLANILGLRLRKSVKDPSVIQKVNKITGITMMLVGVFVALY</sequence>
<dbReference type="InterPro" id="IPR001123">
    <property type="entry name" value="LeuE-type"/>
</dbReference>
<dbReference type="STRING" id="1705394.SP60_04845"/>
<feature type="transmembrane region" description="Helical" evidence="6">
    <location>
        <begin position="183"/>
        <end position="201"/>
    </location>
</feature>
<evidence type="ECO:0000256" key="1">
    <source>
        <dbReference type="ARBA" id="ARBA00004651"/>
    </source>
</evidence>
<protein>
    <submittedName>
        <fullName evidence="7">Lysine exporter (LYSE/YGGA)</fullName>
    </submittedName>
</protein>
<keyword evidence="8" id="KW-1185">Reference proteome</keyword>
<proteinExistence type="predicted"/>
<dbReference type="Pfam" id="PF01810">
    <property type="entry name" value="LysE"/>
    <property type="match status" value="1"/>
</dbReference>
<evidence type="ECO:0000256" key="4">
    <source>
        <dbReference type="ARBA" id="ARBA00022989"/>
    </source>
</evidence>
<evidence type="ECO:0000313" key="7">
    <source>
        <dbReference type="EMBL" id="ALE52595.1"/>
    </source>
</evidence>
<keyword evidence="5 6" id="KW-0472">Membrane</keyword>
<evidence type="ECO:0000256" key="5">
    <source>
        <dbReference type="ARBA" id="ARBA00023136"/>
    </source>
</evidence>
<dbReference type="RefSeq" id="WP_053951551.1">
    <property type="nucleotide sequence ID" value="NZ_CP010552.1"/>
</dbReference>
<dbReference type="PANTHER" id="PTHR30086">
    <property type="entry name" value="ARGININE EXPORTER PROTEIN ARGO"/>
    <property type="match status" value="1"/>
</dbReference>
<dbReference type="GO" id="GO:0005886">
    <property type="term" value="C:plasma membrane"/>
    <property type="evidence" value="ECO:0007669"/>
    <property type="project" value="UniProtKB-SubCell"/>
</dbReference>
<feature type="transmembrane region" description="Helical" evidence="6">
    <location>
        <begin position="6"/>
        <end position="28"/>
    </location>
</feature>
<gene>
    <name evidence="7" type="ORF">SP60_04845</name>
</gene>
<dbReference type="AlphaFoldDB" id="A0A0M3TUA5"/>
<reference evidence="7 8" key="1">
    <citation type="journal article" date="2015" name="Genome Announc.">
        <title>Genome Sequence of 'Candidatus Thioglobus autotrophica' Strain EF1, a Chemoautotroph from the SUP05 Clade of Marine Gammaproteobacteria.</title>
        <authorList>
            <person name="Shah V."/>
            <person name="Morris R.M."/>
        </authorList>
    </citation>
    <scope>NUCLEOTIDE SEQUENCE [LARGE SCALE GENOMIC DNA]</scope>
    <source>
        <strain evidence="7 8">EF1</strain>
    </source>
</reference>
<organism evidence="7 8">
    <name type="scientific">Candidatus Thioglobus autotrophicus</name>
    <dbReference type="NCBI Taxonomy" id="1705394"/>
    <lineage>
        <taxon>Bacteria</taxon>
        <taxon>Pseudomonadati</taxon>
        <taxon>Pseudomonadota</taxon>
        <taxon>Gammaproteobacteria</taxon>
        <taxon>Candidatus Pseudothioglobaceae</taxon>
        <taxon>Candidatus Thioglobus</taxon>
    </lineage>
</organism>
<evidence type="ECO:0000256" key="3">
    <source>
        <dbReference type="ARBA" id="ARBA00022692"/>
    </source>
</evidence>
<dbReference type="KEGG" id="tho:SP60_04845"/>
<keyword evidence="4 6" id="KW-1133">Transmembrane helix</keyword>
<comment type="subcellular location">
    <subcellularLocation>
        <location evidence="1">Cell membrane</location>
        <topology evidence="1">Multi-pass membrane protein</topology>
    </subcellularLocation>
</comment>
<evidence type="ECO:0000313" key="8">
    <source>
        <dbReference type="Proteomes" id="UP000058020"/>
    </source>
</evidence>
<feature type="transmembrane region" description="Helical" evidence="6">
    <location>
        <begin position="108"/>
        <end position="129"/>
    </location>
</feature>
<evidence type="ECO:0000256" key="6">
    <source>
        <dbReference type="SAM" id="Phobius"/>
    </source>
</evidence>
<accession>A0A0M3TUA5</accession>
<feature type="transmembrane region" description="Helical" evidence="6">
    <location>
        <begin position="40"/>
        <end position="65"/>
    </location>
</feature>
<dbReference type="GO" id="GO:0015171">
    <property type="term" value="F:amino acid transmembrane transporter activity"/>
    <property type="evidence" value="ECO:0007669"/>
    <property type="project" value="TreeGrafter"/>
</dbReference>
<name>A0A0M3TUA5_9GAMM</name>
<evidence type="ECO:0000256" key="2">
    <source>
        <dbReference type="ARBA" id="ARBA00022475"/>
    </source>
</evidence>
<keyword evidence="3 6" id="KW-0812">Transmembrane</keyword>
<keyword evidence="2" id="KW-1003">Cell membrane</keyword>
<dbReference type="Proteomes" id="UP000058020">
    <property type="component" value="Chromosome"/>
</dbReference>
<dbReference type="OrthoDB" id="9804822at2"/>
<dbReference type="PANTHER" id="PTHR30086:SF20">
    <property type="entry name" value="ARGININE EXPORTER PROTEIN ARGO-RELATED"/>
    <property type="match status" value="1"/>
</dbReference>